<feature type="region of interest" description="Disordered" evidence="2">
    <location>
        <begin position="380"/>
        <end position="406"/>
    </location>
</feature>
<sequence>MARDLVDRLKSFSLSIEEKDEILLEKKDIIKRKEESERSLIGKLYGEKRVNFVGFRSTVSAIWQTKERFTVREVGVNLYQFIFFSQEDKIRVLRGKTWSFDGLYLVLKEWAEDILEKTDQLNSVELWVQVWNLPYFWIGVETGRKIGKKFDNILDVLVPETGSSKGMFIKILVVVNLDKPLLRGAFITLNSEKVWVDFRYENLQSFCFYCGMVGHLERGCSTRREDIRLDKLEEGQFGEWLRVSEVRRNKFFSKYPKDTTPLKKPSPVSDENSVPIKSGVDVLPQVALVEDNIVESLPEKVGAANSIRPIIMGGLNEGRVGVSKGVEATKEMEANPIHMEVFQEDWNKENVMLIDKQDMVDVVILMEGNRTPFKEIQNNVIGRGGKSGRKRNQSRRGGRGKWEGSMRNMIWLSQNGGS</sequence>
<evidence type="ECO:0000256" key="1">
    <source>
        <dbReference type="PROSITE-ProRule" id="PRU00047"/>
    </source>
</evidence>
<reference evidence="4 5" key="1">
    <citation type="journal article" date="2021" name="Comput. Struct. Biotechnol. J.">
        <title>De novo genome assembly of the potent medicinal plant Rehmannia glutinosa using nanopore technology.</title>
        <authorList>
            <person name="Ma L."/>
            <person name="Dong C."/>
            <person name="Song C."/>
            <person name="Wang X."/>
            <person name="Zheng X."/>
            <person name="Niu Y."/>
            <person name="Chen S."/>
            <person name="Feng W."/>
        </authorList>
    </citation>
    <scope>NUCLEOTIDE SEQUENCE [LARGE SCALE GENOMIC DNA]</scope>
    <source>
        <strain evidence="4">DH-2019</strain>
    </source>
</reference>
<dbReference type="PANTHER" id="PTHR31286:SF178">
    <property type="entry name" value="DUF4283 DOMAIN-CONTAINING PROTEIN"/>
    <property type="match status" value="1"/>
</dbReference>
<dbReference type="PROSITE" id="PS50158">
    <property type="entry name" value="ZF_CCHC"/>
    <property type="match status" value="1"/>
</dbReference>
<dbReference type="InterPro" id="IPR025836">
    <property type="entry name" value="Zn_knuckle_CX2CX4HX4C"/>
</dbReference>
<gene>
    <name evidence="4" type="ORF">DH2020_003498</name>
</gene>
<dbReference type="InterPro" id="IPR025558">
    <property type="entry name" value="DUF4283"/>
</dbReference>
<evidence type="ECO:0000256" key="2">
    <source>
        <dbReference type="SAM" id="MobiDB-lite"/>
    </source>
</evidence>
<evidence type="ECO:0000313" key="4">
    <source>
        <dbReference type="EMBL" id="KAK6160117.1"/>
    </source>
</evidence>
<dbReference type="Proteomes" id="UP001318860">
    <property type="component" value="Unassembled WGS sequence"/>
</dbReference>
<keyword evidence="1" id="KW-0862">Zinc</keyword>
<feature type="domain" description="CCHC-type" evidence="3">
    <location>
        <begin position="207"/>
        <end position="220"/>
    </location>
</feature>
<organism evidence="4 5">
    <name type="scientific">Rehmannia glutinosa</name>
    <name type="common">Chinese foxglove</name>
    <dbReference type="NCBI Taxonomy" id="99300"/>
    <lineage>
        <taxon>Eukaryota</taxon>
        <taxon>Viridiplantae</taxon>
        <taxon>Streptophyta</taxon>
        <taxon>Embryophyta</taxon>
        <taxon>Tracheophyta</taxon>
        <taxon>Spermatophyta</taxon>
        <taxon>Magnoliopsida</taxon>
        <taxon>eudicotyledons</taxon>
        <taxon>Gunneridae</taxon>
        <taxon>Pentapetalae</taxon>
        <taxon>asterids</taxon>
        <taxon>lamiids</taxon>
        <taxon>Lamiales</taxon>
        <taxon>Orobanchaceae</taxon>
        <taxon>Rehmannieae</taxon>
        <taxon>Rehmannia</taxon>
    </lineage>
</organism>
<dbReference type="Pfam" id="PF14111">
    <property type="entry name" value="DUF4283"/>
    <property type="match status" value="1"/>
</dbReference>
<dbReference type="PANTHER" id="PTHR31286">
    <property type="entry name" value="GLYCINE-RICH CELL WALL STRUCTURAL PROTEIN 1.8-LIKE"/>
    <property type="match status" value="1"/>
</dbReference>
<evidence type="ECO:0000313" key="5">
    <source>
        <dbReference type="Proteomes" id="UP001318860"/>
    </source>
</evidence>
<dbReference type="Pfam" id="PF14392">
    <property type="entry name" value="zf-CCHC_4"/>
    <property type="match status" value="1"/>
</dbReference>
<protein>
    <recommendedName>
        <fullName evidence="3">CCHC-type domain-containing protein</fullName>
    </recommendedName>
</protein>
<dbReference type="EMBL" id="JABTTQ020000003">
    <property type="protein sequence ID" value="KAK6160117.1"/>
    <property type="molecule type" value="Genomic_DNA"/>
</dbReference>
<feature type="compositionally biased region" description="Basic residues" evidence="2">
    <location>
        <begin position="386"/>
        <end position="399"/>
    </location>
</feature>
<comment type="caution">
    <text evidence="4">The sequence shown here is derived from an EMBL/GenBank/DDBJ whole genome shotgun (WGS) entry which is preliminary data.</text>
</comment>
<keyword evidence="1" id="KW-0863">Zinc-finger</keyword>
<name>A0ABR0XLT9_REHGL</name>
<keyword evidence="1" id="KW-0479">Metal-binding</keyword>
<dbReference type="InterPro" id="IPR001878">
    <property type="entry name" value="Znf_CCHC"/>
</dbReference>
<evidence type="ECO:0000259" key="3">
    <source>
        <dbReference type="PROSITE" id="PS50158"/>
    </source>
</evidence>
<accession>A0ABR0XLT9</accession>
<dbReference type="InterPro" id="IPR040256">
    <property type="entry name" value="At4g02000-like"/>
</dbReference>
<proteinExistence type="predicted"/>
<keyword evidence="5" id="KW-1185">Reference proteome</keyword>